<sequence>MRCVLLVSHVVAALALGSSAQNVSTVDPPTTGPPLPTTSLPPTTVSPTTNTPPVPTETPAPTKPPSPPPTQTPAPATTQPPAPTTQTTAPTTAPTTVSPSDAPTQAPTEPPTEAPTEVPTEAPTEAPLATTAATVTVPDIVETPVAPEVTPIPADFTVPPEPSSSPHLPASKTSAKEPEAMSSLSLILGLSGGAIGLVLLIACVVYHRSYKRRDSTDGFKTPEAVQPYAEVSPSLHRTHNSSLHNSTFNGAFPKRAPSANRTPVHALLSPQNGRSNQALWDVLLGRDTITSDPSPNVQPRYLSSQSSAGTYSESHIGTSFDSSSRAPSNFAVSECSDIYPGSSSLYRISSSLRSNESGDIVEMEL</sequence>
<dbReference type="OrthoDB" id="79797at2759"/>
<keyword evidence="2" id="KW-1133">Transmembrane helix</keyword>
<keyword evidence="2" id="KW-0812">Transmembrane</keyword>
<gene>
    <name evidence="4" type="ORF">ACHHYP_04068</name>
</gene>
<feature type="region of interest" description="Disordered" evidence="1">
    <location>
        <begin position="146"/>
        <end position="176"/>
    </location>
</feature>
<evidence type="ECO:0008006" key="6">
    <source>
        <dbReference type="Google" id="ProtNLM"/>
    </source>
</evidence>
<keyword evidence="3" id="KW-0732">Signal</keyword>
<dbReference type="EMBL" id="JNBR01000480">
    <property type="protein sequence ID" value="OQR92127.1"/>
    <property type="molecule type" value="Genomic_DNA"/>
</dbReference>
<evidence type="ECO:0000256" key="2">
    <source>
        <dbReference type="SAM" id="Phobius"/>
    </source>
</evidence>
<feature type="compositionally biased region" description="Low complexity" evidence="1">
    <location>
        <begin position="114"/>
        <end position="123"/>
    </location>
</feature>
<feature type="compositionally biased region" description="Low complexity" evidence="1">
    <location>
        <begin position="37"/>
        <end position="49"/>
    </location>
</feature>
<dbReference type="AlphaFoldDB" id="A0A1V9Z2J5"/>
<evidence type="ECO:0000256" key="3">
    <source>
        <dbReference type="SAM" id="SignalP"/>
    </source>
</evidence>
<feature type="signal peptide" evidence="3">
    <location>
        <begin position="1"/>
        <end position="20"/>
    </location>
</feature>
<feature type="region of interest" description="Disordered" evidence="1">
    <location>
        <begin position="290"/>
        <end position="326"/>
    </location>
</feature>
<protein>
    <recommendedName>
        <fullName evidence="6">Secreted protein</fullName>
    </recommendedName>
</protein>
<accession>A0A1V9Z2J5</accession>
<dbReference type="Proteomes" id="UP000243579">
    <property type="component" value="Unassembled WGS sequence"/>
</dbReference>
<comment type="caution">
    <text evidence="4">The sequence shown here is derived from an EMBL/GenBank/DDBJ whole genome shotgun (WGS) entry which is preliminary data.</text>
</comment>
<name>A0A1V9Z2J5_ACHHY</name>
<feature type="chain" id="PRO_5012551537" description="Secreted protein" evidence="3">
    <location>
        <begin position="21"/>
        <end position="365"/>
    </location>
</feature>
<keyword evidence="2" id="KW-0472">Membrane</keyword>
<evidence type="ECO:0000313" key="4">
    <source>
        <dbReference type="EMBL" id="OQR92127.1"/>
    </source>
</evidence>
<evidence type="ECO:0000313" key="5">
    <source>
        <dbReference type="Proteomes" id="UP000243579"/>
    </source>
</evidence>
<evidence type="ECO:0000256" key="1">
    <source>
        <dbReference type="SAM" id="MobiDB-lite"/>
    </source>
</evidence>
<feature type="region of interest" description="Disordered" evidence="1">
    <location>
        <begin position="21"/>
        <end position="123"/>
    </location>
</feature>
<reference evidence="4 5" key="1">
    <citation type="journal article" date="2014" name="Genome Biol. Evol.">
        <title>The secreted proteins of Achlya hypogyna and Thraustotheca clavata identify the ancestral oomycete secretome and reveal gene acquisitions by horizontal gene transfer.</title>
        <authorList>
            <person name="Misner I."/>
            <person name="Blouin N."/>
            <person name="Leonard G."/>
            <person name="Richards T.A."/>
            <person name="Lane C.E."/>
        </authorList>
    </citation>
    <scope>NUCLEOTIDE SEQUENCE [LARGE SCALE GENOMIC DNA]</scope>
    <source>
        <strain evidence="4 5">ATCC 48635</strain>
    </source>
</reference>
<dbReference type="PRINTS" id="PR01217">
    <property type="entry name" value="PRICHEXTENSN"/>
</dbReference>
<feature type="transmembrane region" description="Helical" evidence="2">
    <location>
        <begin position="184"/>
        <end position="206"/>
    </location>
</feature>
<organism evidence="4 5">
    <name type="scientific">Achlya hypogyna</name>
    <name type="common">Oomycete</name>
    <name type="synonym">Protoachlya hypogyna</name>
    <dbReference type="NCBI Taxonomy" id="1202772"/>
    <lineage>
        <taxon>Eukaryota</taxon>
        <taxon>Sar</taxon>
        <taxon>Stramenopiles</taxon>
        <taxon>Oomycota</taxon>
        <taxon>Saprolegniomycetes</taxon>
        <taxon>Saprolegniales</taxon>
        <taxon>Achlyaceae</taxon>
        <taxon>Achlya</taxon>
    </lineage>
</organism>
<keyword evidence="5" id="KW-1185">Reference proteome</keyword>
<feature type="compositionally biased region" description="Low complexity" evidence="1">
    <location>
        <begin position="84"/>
        <end position="107"/>
    </location>
</feature>
<proteinExistence type="predicted"/>
<feature type="compositionally biased region" description="Pro residues" evidence="1">
    <location>
        <begin position="50"/>
        <end position="83"/>
    </location>
</feature>